<gene>
    <name evidence="2" type="ORF">ABID46_002182</name>
</gene>
<evidence type="ECO:0000313" key="3">
    <source>
        <dbReference type="Proteomes" id="UP001549146"/>
    </source>
</evidence>
<dbReference type="RefSeq" id="WP_354509961.1">
    <property type="nucleotide sequence ID" value="NZ_JBEPMO010000015.1"/>
</dbReference>
<dbReference type="InterPro" id="IPR013766">
    <property type="entry name" value="Thioredoxin_domain"/>
</dbReference>
<dbReference type="InterPro" id="IPR036249">
    <property type="entry name" value="Thioredoxin-like_sf"/>
</dbReference>
<dbReference type="InterPro" id="IPR050553">
    <property type="entry name" value="Thioredoxin_ResA/DsbE_sf"/>
</dbReference>
<dbReference type="Gene3D" id="3.40.30.10">
    <property type="entry name" value="Glutaredoxin"/>
    <property type="match status" value="1"/>
</dbReference>
<accession>A0ABV2LY82</accession>
<dbReference type="GO" id="GO:0016853">
    <property type="term" value="F:isomerase activity"/>
    <property type="evidence" value="ECO:0007669"/>
    <property type="project" value="UniProtKB-KW"/>
</dbReference>
<keyword evidence="3" id="KW-1185">Reference proteome</keyword>
<dbReference type="EMBL" id="JBEPMO010000015">
    <property type="protein sequence ID" value="MET3732592.1"/>
    <property type="molecule type" value="Genomic_DNA"/>
</dbReference>
<protein>
    <submittedName>
        <fullName evidence="2">Thiol-disulfide isomerase/thioredoxin</fullName>
    </submittedName>
</protein>
<comment type="caution">
    <text evidence="2">The sequence shown here is derived from an EMBL/GenBank/DDBJ whole genome shotgun (WGS) entry which is preliminary data.</text>
</comment>
<evidence type="ECO:0000313" key="2">
    <source>
        <dbReference type="EMBL" id="MET3732592.1"/>
    </source>
</evidence>
<evidence type="ECO:0000259" key="1">
    <source>
        <dbReference type="PROSITE" id="PS51352"/>
    </source>
</evidence>
<dbReference type="CDD" id="cd02966">
    <property type="entry name" value="TlpA_like_family"/>
    <property type="match status" value="1"/>
</dbReference>
<sequence length="164" mass="19280">MKNYMILSLFGILLSCNAQETQNYVLKAVNYDELKSVIQQEDDKLYVVNFWATWCKPCIEELPAFMAVNEQFKDDPNFKMILVSMDSKKQLDTKVKNFIEKNKMKVDVYLLDDNKRMNEWIPATDPSWSGAIPATVFYKNGKKVHFKELEMTQFELEDIIEENL</sequence>
<reference evidence="2 3" key="1">
    <citation type="submission" date="2024-06" db="EMBL/GenBank/DDBJ databases">
        <title>Genomic Encyclopedia of Type Strains, Phase IV (KMG-IV): sequencing the most valuable type-strain genomes for metagenomic binning, comparative biology and taxonomic classification.</title>
        <authorList>
            <person name="Goeker M."/>
        </authorList>
    </citation>
    <scope>NUCLEOTIDE SEQUENCE [LARGE SCALE GENOMIC DNA]</scope>
    <source>
        <strain evidence="2 3">DSM 29388</strain>
    </source>
</reference>
<dbReference type="PROSITE" id="PS51352">
    <property type="entry name" value="THIOREDOXIN_2"/>
    <property type="match status" value="1"/>
</dbReference>
<dbReference type="PROSITE" id="PS51257">
    <property type="entry name" value="PROKAR_LIPOPROTEIN"/>
    <property type="match status" value="1"/>
</dbReference>
<proteinExistence type="predicted"/>
<dbReference type="Pfam" id="PF00578">
    <property type="entry name" value="AhpC-TSA"/>
    <property type="match status" value="1"/>
</dbReference>
<dbReference type="InterPro" id="IPR000866">
    <property type="entry name" value="AhpC/TSA"/>
</dbReference>
<dbReference type="PANTHER" id="PTHR42852:SF17">
    <property type="entry name" value="THIOREDOXIN-LIKE PROTEIN HI_1115"/>
    <property type="match status" value="1"/>
</dbReference>
<organism evidence="2 3">
    <name type="scientific">Moheibacter stercoris</name>
    <dbReference type="NCBI Taxonomy" id="1628251"/>
    <lineage>
        <taxon>Bacteria</taxon>
        <taxon>Pseudomonadati</taxon>
        <taxon>Bacteroidota</taxon>
        <taxon>Flavobacteriia</taxon>
        <taxon>Flavobacteriales</taxon>
        <taxon>Weeksellaceae</taxon>
        <taxon>Moheibacter</taxon>
    </lineage>
</organism>
<dbReference type="SUPFAM" id="SSF52833">
    <property type="entry name" value="Thioredoxin-like"/>
    <property type="match status" value="1"/>
</dbReference>
<name>A0ABV2LY82_9FLAO</name>
<feature type="domain" description="Thioredoxin" evidence="1">
    <location>
        <begin position="15"/>
        <end position="164"/>
    </location>
</feature>
<dbReference type="Proteomes" id="UP001549146">
    <property type="component" value="Unassembled WGS sequence"/>
</dbReference>
<keyword evidence="2" id="KW-0413">Isomerase</keyword>
<dbReference type="PANTHER" id="PTHR42852">
    <property type="entry name" value="THIOL:DISULFIDE INTERCHANGE PROTEIN DSBE"/>
    <property type="match status" value="1"/>
</dbReference>